<dbReference type="GO" id="GO:0061542">
    <property type="term" value="F:3-demethylubiquinol 3-O-methyltransferase activity"/>
    <property type="evidence" value="ECO:0007669"/>
    <property type="project" value="UniProtKB-UniRule"/>
</dbReference>
<feature type="binding site" evidence="5">
    <location>
        <position position="218"/>
    </location>
    <ligand>
        <name>S-adenosyl-L-methionine</name>
        <dbReference type="ChEBI" id="CHEBI:59789"/>
    </ligand>
</feature>
<dbReference type="PANTHER" id="PTHR43464:SF19">
    <property type="entry name" value="UBIQUINONE BIOSYNTHESIS O-METHYLTRANSFERASE, MITOCHONDRIAL"/>
    <property type="match status" value="1"/>
</dbReference>
<evidence type="ECO:0000256" key="4">
    <source>
        <dbReference type="ARBA" id="ARBA00022691"/>
    </source>
</evidence>
<comment type="subcellular location">
    <subcellularLocation>
        <location evidence="5">Mitochondrion inner membrane</location>
        <topology evidence="5">Peripheral membrane protein</topology>
        <orientation evidence="5">Matrix side</orientation>
    </subcellularLocation>
</comment>
<keyword evidence="2 5" id="KW-0808">Transferase</keyword>
<name>A0AAD3TW14_9TREE</name>
<dbReference type="HAMAP" id="MF_00472">
    <property type="entry name" value="UbiG"/>
    <property type="match status" value="1"/>
</dbReference>
<reference evidence="6" key="1">
    <citation type="journal article" date="2023" name="BMC Genomics">
        <title>Chromosome-level genome assemblies of Cutaneotrichosporon spp. (Trichosporonales, Basidiomycota) reveal imbalanced evolution between nucleotide sequences and chromosome synteny.</title>
        <authorList>
            <person name="Kobayashi Y."/>
            <person name="Kayamori A."/>
            <person name="Aoki K."/>
            <person name="Shiwa Y."/>
            <person name="Matsutani M."/>
            <person name="Fujita N."/>
            <person name="Sugita T."/>
            <person name="Iwasaki W."/>
            <person name="Tanaka N."/>
            <person name="Takashima M."/>
        </authorList>
    </citation>
    <scope>NUCLEOTIDE SEQUENCE</scope>
    <source>
        <strain evidence="6">HIS016</strain>
    </source>
</reference>
<evidence type="ECO:0000313" key="6">
    <source>
        <dbReference type="EMBL" id="GMK57899.1"/>
    </source>
</evidence>
<keyword evidence="5" id="KW-0460">Magnesium</keyword>
<feature type="binding site" evidence="5">
    <location>
        <position position="219"/>
    </location>
    <ligand>
        <name>Mg(2+)</name>
        <dbReference type="ChEBI" id="CHEBI:18420"/>
    </ligand>
</feature>
<dbReference type="EC" id="2.1.1.-" evidence="5"/>
<dbReference type="GO" id="GO:0010420">
    <property type="term" value="F:polyprenyldihydroxybenzoate methyltransferase activity"/>
    <property type="evidence" value="ECO:0007669"/>
    <property type="project" value="UniProtKB-UniRule"/>
</dbReference>
<keyword evidence="4 5" id="KW-0949">S-adenosyl-L-methionine</keyword>
<accession>A0AAD3TW14</accession>
<dbReference type="SUPFAM" id="SSF53335">
    <property type="entry name" value="S-adenosyl-L-methionine-dependent methyltransferases"/>
    <property type="match status" value="1"/>
</dbReference>
<evidence type="ECO:0000256" key="3">
    <source>
        <dbReference type="ARBA" id="ARBA00022688"/>
    </source>
</evidence>
<dbReference type="Proteomes" id="UP001222932">
    <property type="component" value="Unassembled WGS sequence"/>
</dbReference>
<comment type="subunit">
    <text evidence="5">Component of a multi-subunit COQ enzyme complex, composed of at least COQ3, COQ4, COQ5, COQ6, COQ7 and COQ9.</text>
</comment>
<evidence type="ECO:0000256" key="2">
    <source>
        <dbReference type="ARBA" id="ARBA00022679"/>
    </source>
</evidence>
<comment type="pathway">
    <text evidence="5">Cofactor biosynthesis; ubiquinone biosynthesis.</text>
</comment>
<gene>
    <name evidence="5 6" type="primary">COQ3</name>
    <name evidence="6" type="ORF">CspeluHIS016_0407330</name>
</gene>
<dbReference type="CDD" id="cd02440">
    <property type="entry name" value="AdoMet_MTases"/>
    <property type="match status" value="1"/>
</dbReference>
<dbReference type="EC" id="2.1.1.64" evidence="5"/>
<feature type="binding site" evidence="5">
    <location>
        <position position="136"/>
    </location>
    <ligand>
        <name>S-adenosyl-L-methionine</name>
        <dbReference type="ChEBI" id="CHEBI:59789"/>
    </ligand>
</feature>
<comment type="caution">
    <text evidence="6">The sequence shown here is derived from an EMBL/GenBank/DDBJ whole genome shotgun (WGS) entry which is preliminary data.</text>
</comment>
<evidence type="ECO:0000256" key="1">
    <source>
        <dbReference type="ARBA" id="ARBA00022603"/>
    </source>
</evidence>
<dbReference type="Gene3D" id="3.40.50.150">
    <property type="entry name" value="Vaccinia Virus protein VP39"/>
    <property type="match status" value="1"/>
</dbReference>
<comment type="catalytic activity">
    <reaction evidence="5">
        <text>a 3-demethylubiquinol + S-adenosyl-L-methionine = a ubiquinol + S-adenosyl-L-homocysteine + H(+)</text>
        <dbReference type="Rhea" id="RHEA:44380"/>
        <dbReference type="Rhea" id="RHEA-COMP:9566"/>
        <dbReference type="Rhea" id="RHEA-COMP:10914"/>
        <dbReference type="ChEBI" id="CHEBI:15378"/>
        <dbReference type="ChEBI" id="CHEBI:17976"/>
        <dbReference type="ChEBI" id="CHEBI:57856"/>
        <dbReference type="ChEBI" id="CHEBI:59789"/>
        <dbReference type="ChEBI" id="CHEBI:84422"/>
        <dbReference type="EC" id="2.1.1.64"/>
    </reaction>
</comment>
<dbReference type="AlphaFoldDB" id="A0AAD3TW14"/>
<dbReference type="GO" id="GO:0032259">
    <property type="term" value="P:methylation"/>
    <property type="evidence" value="ECO:0007669"/>
    <property type="project" value="UniProtKB-KW"/>
</dbReference>
<dbReference type="InterPro" id="IPR029063">
    <property type="entry name" value="SAM-dependent_MTases_sf"/>
</dbReference>
<dbReference type="NCBIfam" id="TIGR01983">
    <property type="entry name" value="UbiG"/>
    <property type="match status" value="1"/>
</dbReference>
<protein>
    <recommendedName>
        <fullName evidence="5">Ubiquinone biosynthesis O-methyltransferase, mitochondrial</fullName>
    </recommendedName>
    <alternativeName>
        <fullName evidence="5">3-demethylubiquinol 3-O-methyltransferase</fullName>
        <ecNumber evidence="5">2.1.1.64</ecNumber>
    </alternativeName>
    <alternativeName>
        <fullName evidence="5">3-demethylubiquinone 3-O-methyltransferase</fullName>
        <ecNumber evidence="5">2.1.1.-</ecNumber>
    </alternativeName>
    <alternativeName>
        <fullName evidence="5">Polyprenyldihydroxybenzoate methyltransferase</fullName>
        <ecNumber evidence="5">2.1.1.114</ecNumber>
    </alternativeName>
</protein>
<keyword evidence="5" id="KW-0472">Membrane</keyword>
<proteinExistence type="inferred from homology"/>
<dbReference type="EC" id="2.1.1.114" evidence="5"/>
<comment type="cofactor">
    <cofactor evidence="5">
        <name>Mg(2+)</name>
        <dbReference type="ChEBI" id="CHEBI:18420"/>
    </cofactor>
</comment>
<comment type="catalytic activity">
    <reaction evidence="5">
        <text>a 3,4-dihydroxy-5-(all-trans-polyprenyl)benzoate + S-adenosyl-L-methionine = a 4-hydroxy-3-methoxy-5-(all-trans-polyprenyl)benzoate + S-adenosyl-L-homocysteine + H(+)</text>
        <dbReference type="Rhea" id="RHEA:44452"/>
        <dbReference type="Rhea" id="RHEA-COMP:10930"/>
        <dbReference type="Rhea" id="RHEA-COMP:10931"/>
        <dbReference type="ChEBI" id="CHEBI:15378"/>
        <dbReference type="ChEBI" id="CHEBI:57856"/>
        <dbReference type="ChEBI" id="CHEBI:59789"/>
        <dbReference type="ChEBI" id="CHEBI:64694"/>
        <dbReference type="ChEBI" id="CHEBI:84443"/>
        <dbReference type="EC" id="2.1.1.114"/>
    </reaction>
</comment>
<keyword evidence="5" id="KW-0496">Mitochondrion</keyword>
<dbReference type="GO" id="GO:0046872">
    <property type="term" value="F:metal ion binding"/>
    <property type="evidence" value="ECO:0007669"/>
    <property type="project" value="UniProtKB-KW"/>
</dbReference>
<sequence>MLSQRAARVLRALPHPLPTSSLRALSASPSLLPLFGRSHSSLSHSSSPSSSSFNTVNSDEIAHFSRLSEHWWDESGEFALLHRMNPERVEYVRQKVALDPATEQPWTFEGRHADRERCEVRGQGRWLKGLRVLDVGCGGGLLAESLARLGGDVLAIDASAHNIAIARSHASNDPLLPYVPEGATGSTAQGAPGSLEYRHTSAEALRDAGETFDVVCSMEVLEHVDAPAGFLQCLGDMVRPGGHMVLSTISRTPLAQLLTLTLAEDVLRFVTPGTHTYAKFVRPEELRRFVYAEMGGFDTWERQAGAGDVRTNEVGETRGIIYDPLGGRWRLTPGAEGTWYKPLGEIVNYMYHAKKRSS</sequence>
<keyword evidence="5" id="KW-0479">Metal-binding</keyword>
<feature type="binding site" evidence="5">
    <location>
        <position position="88"/>
    </location>
    <ligand>
        <name>S-adenosyl-L-methionine</name>
        <dbReference type="ChEBI" id="CHEBI:59789"/>
    </ligand>
</feature>
<dbReference type="EMBL" id="BTCM01000004">
    <property type="protein sequence ID" value="GMK57899.1"/>
    <property type="molecule type" value="Genomic_DNA"/>
</dbReference>
<comment type="function">
    <text evidence="5">O-methyltransferase required for two non-consecutive steps during ubiquinone biosynthesis. Catalyzes the 2 O-methylation of 3,4-dihydroxy-5-(all-trans-polyprenyl)benzoic acid into 4-hydroxy-3-methoxy-5-(all-trans-polyprenyl)benzoic acid. Also catalyzes the last step of ubiquinone biosynthesis by mediating methylation of 3-demethylubiquinone into ubiquinone. Also able to mediate the methylation of 3-demethylubiquinol into ubiquinol.</text>
</comment>
<comment type="catalytic activity">
    <reaction evidence="5">
        <text>a 3-demethylubiquinone + S-adenosyl-L-methionine = a ubiquinone + S-adenosyl-L-homocysteine</text>
        <dbReference type="Rhea" id="RHEA:81215"/>
        <dbReference type="Rhea" id="RHEA-COMP:9565"/>
        <dbReference type="Rhea" id="RHEA-COMP:19654"/>
        <dbReference type="ChEBI" id="CHEBI:16389"/>
        <dbReference type="ChEBI" id="CHEBI:57856"/>
        <dbReference type="ChEBI" id="CHEBI:59789"/>
        <dbReference type="ChEBI" id="CHEBI:231825"/>
    </reaction>
</comment>
<keyword evidence="1 5" id="KW-0489">Methyltransferase</keyword>
<feature type="binding site" evidence="5">
    <location>
        <position position="222"/>
    </location>
    <ligand>
        <name>Mg(2+)</name>
        <dbReference type="ChEBI" id="CHEBI:18420"/>
    </ligand>
</feature>
<dbReference type="GO" id="GO:0031314">
    <property type="term" value="C:extrinsic component of mitochondrial inner membrane"/>
    <property type="evidence" value="ECO:0007669"/>
    <property type="project" value="UniProtKB-UniRule"/>
</dbReference>
<dbReference type="InterPro" id="IPR010233">
    <property type="entry name" value="UbiG_MeTrfase"/>
</dbReference>
<keyword evidence="5" id="KW-0999">Mitochondrion inner membrane</keyword>
<evidence type="ECO:0000313" key="7">
    <source>
        <dbReference type="Proteomes" id="UP001222932"/>
    </source>
</evidence>
<dbReference type="PANTHER" id="PTHR43464">
    <property type="entry name" value="METHYLTRANSFERASE"/>
    <property type="match status" value="1"/>
</dbReference>
<reference evidence="6" key="2">
    <citation type="submission" date="2023-06" db="EMBL/GenBank/DDBJ databases">
        <authorList>
            <person name="Kobayashi Y."/>
            <person name="Kayamori A."/>
            <person name="Aoki K."/>
            <person name="Shiwa Y."/>
            <person name="Fujita N."/>
            <person name="Sugita T."/>
            <person name="Iwasaki W."/>
            <person name="Tanaka N."/>
            <person name="Takashima M."/>
        </authorList>
    </citation>
    <scope>NUCLEOTIDE SEQUENCE</scope>
    <source>
        <strain evidence="6">HIS016</strain>
    </source>
</reference>
<feature type="binding site" evidence="5">
    <location>
        <position position="223"/>
    </location>
    <ligand>
        <name>Mg(2+)</name>
        <dbReference type="ChEBI" id="CHEBI:18420"/>
    </ligand>
</feature>
<evidence type="ECO:0000256" key="5">
    <source>
        <dbReference type="HAMAP-Rule" id="MF_03190"/>
    </source>
</evidence>
<feature type="binding site" evidence="5">
    <location>
        <position position="157"/>
    </location>
    <ligand>
        <name>S-adenosyl-L-methionine</name>
        <dbReference type="ChEBI" id="CHEBI:59789"/>
    </ligand>
</feature>
<dbReference type="Pfam" id="PF13489">
    <property type="entry name" value="Methyltransf_23"/>
    <property type="match status" value="1"/>
</dbReference>
<comment type="similarity">
    <text evidence="5">Belongs to the class I-like SAM-binding methyltransferase superfamily. UbiG/COQ3 family.</text>
</comment>
<keyword evidence="7" id="KW-1185">Reference proteome</keyword>
<organism evidence="6 7">
    <name type="scientific">Cutaneotrichosporon spelunceum</name>
    <dbReference type="NCBI Taxonomy" id="1672016"/>
    <lineage>
        <taxon>Eukaryota</taxon>
        <taxon>Fungi</taxon>
        <taxon>Dikarya</taxon>
        <taxon>Basidiomycota</taxon>
        <taxon>Agaricomycotina</taxon>
        <taxon>Tremellomycetes</taxon>
        <taxon>Trichosporonales</taxon>
        <taxon>Trichosporonaceae</taxon>
        <taxon>Cutaneotrichosporon</taxon>
    </lineage>
</organism>
<keyword evidence="3 5" id="KW-0831">Ubiquinone biosynthesis</keyword>